<dbReference type="eggNOG" id="arCOG11743">
    <property type="taxonomic scope" value="Archaea"/>
</dbReference>
<dbReference type="AlphaFoldDB" id="B1YE34"/>
<sequence length="357" mass="40292">MQELIHLTAVARDVVYHTLRDVISQWDRLSKSRRRAEARVNKLALSDDVEVHRTYAVVEKRGLESRKVLQDLLSAHPIYGELYEHVVKDAPFQDDLVELLAHQTALALALSPAHHVAEGTCKLCNARLHDAVEYSISDLLEGLITQFVLGRHTVAHLYVYGSSKFRHWLIVGQRQGAVDPEKVHEPTVIKELAPPIYAYLASLNLVSNAIDEKLRGYDILGKLALSRGQEKVIVLMGLGNALAKSLLSGLIYKNLDYLRALFASILLADVLIANVADVLERGSVDVRSVMALAHERYMRYREPIETVLNKHSLKKDKAVIYEVWDAVRDSTIKYMIYAAERQEDELKLSDAISFRIP</sequence>
<dbReference type="STRING" id="444157.Tneu_1116"/>
<accession>B1YE34</accession>
<keyword evidence="2" id="KW-1185">Reference proteome</keyword>
<proteinExistence type="predicted"/>
<dbReference type="RefSeq" id="WP_012350466.1">
    <property type="nucleotide sequence ID" value="NC_010525.1"/>
</dbReference>
<organism evidence="1 2">
    <name type="scientific">Pyrobaculum neutrophilum (strain DSM 2338 / JCM 9278 / NBRC 100436 / V24Sta)</name>
    <name type="common">Thermoproteus neutrophilus</name>
    <dbReference type="NCBI Taxonomy" id="444157"/>
    <lineage>
        <taxon>Archaea</taxon>
        <taxon>Thermoproteota</taxon>
        <taxon>Thermoprotei</taxon>
        <taxon>Thermoproteales</taxon>
        <taxon>Thermoproteaceae</taxon>
        <taxon>Pyrobaculum</taxon>
    </lineage>
</organism>
<gene>
    <name evidence="1" type="ordered locus">Tneu_1116</name>
</gene>
<dbReference type="OrthoDB" id="386435at2157"/>
<name>B1YE34_PYRNV</name>
<evidence type="ECO:0000313" key="1">
    <source>
        <dbReference type="EMBL" id="ACB40047.1"/>
    </source>
</evidence>
<dbReference type="KEGG" id="tne:Tneu_1116"/>
<dbReference type="Proteomes" id="UP000001694">
    <property type="component" value="Chromosome"/>
</dbReference>
<reference evidence="1" key="1">
    <citation type="submission" date="2008-03" db="EMBL/GenBank/DDBJ databases">
        <title>Complete sequence of Thermoproteus neutrophilus V24Sta.</title>
        <authorList>
            <consortium name="US DOE Joint Genome Institute"/>
            <person name="Copeland A."/>
            <person name="Lucas S."/>
            <person name="Lapidus A."/>
            <person name="Glavina del Rio T."/>
            <person name="Dalin E."/>
            <person name="Tice H."/>
            <person name="Bruce D."/>
            <person name="Goodwin L."/>
            <person name="Pitluck S."/>
            <person name="Sims D."/>
            <person name="Brettin T."/>
            <person name="Detter J.C."/>
            <person name="Han C."/>
            <person name="Kuske C.R."/>
            <person name="Schmutz J."/>
            <person name="Larimer F."/>
            <person name="Land M."/>
            <person name="Hauser L."/>
            <person name="Kyrpides N."/>
            <person name="Mikhailova N."/>
            <person name="Biddle J.F."/>
            <person name="Zhang Z."/>
            <person name="Fitz-Gibbon S.T."/>
            <person name="Lowe T.M."/>
            <person name="Saltikov C."/>
            <person name="House C.H."/>
            <person name="Richardson P."/>
        </authorList>
    </citation>
    <scope>NUCLEOTIDE SEQUENCE [LARGE SCALE GENOMIC DNA]</scope>
    <source>
        <strain evidence="1">V24Sta</strain>
    </source>
</reference>
<dbReference type="HOGENOM" id="CLU_838420_0_0_2"/>
<protein>
    <submittedName>
        <fullName evidence="1">Uncharacterized protein</fullName>
    </submittedName>
</protein>
<dbReference type="GeneID" id="6165804"/>
<dbReference type="EMBL" id="CP001014">
    <property type="protein sequence ID" value="ACB40047.1"/>
    <property type="molecule type" value="Genomic_DNA"/>
</dbReference>
<evidence type="ECO:0000313" key="2">
    <source>
        <dbReference type="Proteomes" id="UP000001694"/>
    </source>
</evidence>